<sequence length="144" mass="15619">MPDEMKLFYSYLTETSIYLSPLVFEGVVDKAKNTESSTPVIVNEAHGQGIVDARRNLRPAKTTSSLTGLTPDATIAKKTNPKALSCRNNRVPVFIILCPGAVALARSCGHRKSEDLHPFYTPAGSAIHSLVSISTKSHRLLPSK</sequence>
<proteinExistence type="predicted"/>
<dbReference type="AlphaFoldDB" id="A0A4Y2D8U2"/>
<name>A0A4Y2D8U2_ARAVE</name>
<protein>
    <submittedName>
        <fullName evidence="1">Uncharacterized protein</fullName>
    </submittedName>
</protein>
<dbReference type="EMBL" id="BGPR01000313">
    <property type="protein sequence ID" value="GBM12408.1"/>
    <property type="molecule type" value="Genomic_DNA"/>
</dbReference>
<accession>A0A4Y2D8U2</accession>
<organism evidence="1 2">
    <name type="scientific">Araneus ventricosus</name>
    <name type="common">Orbweaver spider</name>
    <name type="synonym">Epeira ventricosa</name>
    <dbReference type="NCBI Taxonomy" id="182803"/>
    <lineage>
        <taxon>Eukaryota</taxon>
        <taxon>Metazoa</taxon>
        <taxon>Ecdysozoa</taxon>
        <taxon>Arthropoda</taxon>
        <taxon>Chelicerata</taxon>
        <taxon>Arachnida</taxon>
        <taxon>Araneae</taxon>
        <taxon>Araneomorphae</taxon>
        <taxon>Entelegynae</taxon>
        <taxon>Araneoidea</taxon>
        <taxon>Araneidae</taxon>
        <taxon>Araneus</taxon>
    </lineage>
</organism>
<keyword evidence="2" id="KW-1185">Reference proteome</keyword>
<comment type="caution">
    <text evidence="1">The sequence shown here is derived from an EMBL/GenBank/DDBJ whole genome shotgun (WGS) entry which is preliminary data.</text>
</comment>
<gene>
    <name evidence="1" type="ORF">AVEN_211584_1</name>
</gene>
<evidence type="ECO:0000313" key="1">
    <source>
        <dbReference type="EMBL" id="GBM12408.1"/>
    </source>
</evidence>
<reference evidence="1 2" key="1">
    <citation type="journal article" date="2019" name="Sci. Rep.">
        <title>Orb-weaving spider Araneus ventricosus genome elucidates the spidroin gene catalogue.</title>
        <authorList>
            <person name="Kono N."/>
            <person name="Nakamura H."/>
            <person name="Ohtoshi R."/>
            <person name="Moran D.A.P."/>
            <person name="Shinohara A."/>
            <person name="Yoshida Y."/>
            <person name="Fujiwara M."/>
            <person name="Mori M."/>
            <person name="Tomita M."/>
            <person name="Arakawa K."/>
        </authorList>
    </citation>
    <scope>NUCLEOTIDE SEQUENCE [LARGE SCALE GENOMIC DNA]</scope>
</reference>
<dbReference type="Proteomes" id="UP000499080">
    <property type="component" value="Unassembled WGS sequence"/>
</dbReference>
<evidence type="ECO:0000313" key="2">
    <source>
        <dbReference type="Proteomes" id="UP000499080"/>
    </source>
</evidence>